<evidence type="ECO:0000313" key="1">
    <source>
        <dbReference type="EMBL" id="MBT1699763.1"/>
    </source>
</evidence>
<protein>
    <recommendedName>
        <fullName evidence="3">Squalene cyclase C-terminal domain-containing protein</fullName>
    </recommendedName>
</protein>
<organism evidence="1 2">
    <name type="scientific">Chryseosolibacter histidini</name>
    <dbReference type="NCBI Taxonomy" id="2782349"/>
    <lineage>
        <taxon>Bacteria</taxon>
        <taxon>Pseudomonadati</taxon>
        <taxon>Bacteroidota</taxon>
        <taxon>Cytophagia</taxon>
        <taxon>Cytophagales</taxon>
        <taxon>Chryseotaleaceae</taxon>
        <taxon>Chryseosolibacter</taxon>
    </lineage>
</organism>
<name>A0AAP2DR19_9BACT</name>
<sequence length="440" mass="47997">MKTWKVSLVIVMICAVLLLAFSNRKTRPVNKKPFVPPKGCVFRTVMGEESSDSGFIYKTPEKVQRAADRGLDWIARAQSKNGGWGAGSHDRQDVRDPHAVPTDPATTAMVAMAMLRSGTSLTEGVYAPQLRRALTHLLEATEESPASSYNITNLTSTQIQVKLGANIDVILTAQFLSNILDHTTHDEALKARVQRCLNLCVAKIQRAQDKNGSIAGSGWAGVLQSSFATNALEAAQAQGANVDDQALERARDFQKKNYDTKTGDVNTDMGAGIMLYSVTGSTRASAKEARKVKEELARAKEDGRLSQSAPATAENLEKLGYAKDEALKYSTAYEVYESAKVQSQRADVMDGFGNNGGEEFLSYLQTGESLIIGNDHSWKKWYDNVSGRLLNIQNNDGSWNGHHCITSPVFCTATCLLILSVNNDVEKLIEQGAEGKRSKN</sequence>
<dbReference type="SUPFAM" id="SSF48239">
    <property type="entry name" value="Terpenoid cyclases/Protein prenyltransferases"/>
    <property type="match status" value="2"/>
</dbReference>
<gene>
    <name evidence="1" type="ORF">KK083_22945</name>
</gene>
<evidence type="ECO:0000313" key="2">
    <source>
        <dbReference type="Proteomes" id="UP001319200"/>
    </source>
</evidence>
<proteinExistence type="predicted"/>
<reference evidence="1 2" key="1">
    <citation type="submission" date="2021-05" db="EMBL/GenBank/DDBJ databases">
        <title>A Polyphasic approach of four new species of the genus Ohtaekwangia: Ohtaekwangia histidinii sp. nov., Ohtaekwangia cretensis sp. nov., Ohtaekwangia indiensis sp. nov., Ohtaekwangia reichenbachii sp. nov. from diverse environment.</title>
        <authorList>
            <person name="Octaviana S."/>
        </authorList>
    </citation>
    <scope>NUCLEOTIDE SEQUENCE [LARGE SCALE GENOMIC DNA]</scope>
    <source>
        <strain evidence="1 2">PWU4</strain>
    </source>
</reference>
<keyword evidence="2" id="KW-1185">Reference proteome</keyword>
<dbReference type="Gene3D" id="1.50.10.20">
    <property type="match status" value="1"/>
</dbReference>
<dbReference type="Proteomes" id="UP001319200">
    <property type="component" value="Unassembled WGS sequence"/>
</dbReference>
<dbReference type="InterPro" id="IPR008930">
    <property type="entry name" value="Terpenoid_cyclase/PrenylTrfase"/>
</dbReference>
<dbReference type="EMBL" id="JAHESF010000029">
    <property type="protein sequence ID" value="MBT1699763.1"/>
    <property type="molecule type" value="Genomic_DNA"/>
</dbReference>
<dbReference type="AlphaFoldDB" id="A0AAP2DR19"/>
<dbReference type="RefSeq" id="WP_254167925.1">
    <property type="nucleotide sequence ID" value="NZ_JAHESF010000029.1"/>
</dbReference>
<comment type="caution">
    <text evidence="1">The sequence shown here is derived from an EMBL/GenBank/DDBJ whole genome shotgun (WGS) entry which is preliminary data.</text>
</comment>
<evidence type="ECO:0008006" key="3">
    <source>
        <dbReference type="Google" id="ProtNLM"/>
    </source>
</evidence>
<accession>A0AAP2DR19</accession>